<protein>
    <recommendedName>
        <fullName evidence="3">SprT-like domain-containing protein</fullName>
    </recommendedName>
</protein>
<keyword evidence="2" id="KW-1185">Reference proteome</keyword>
<evidence type="ECO:0000313" key="2">
    <source>
        <dbReference type="Proteomes" id="UP000824998"/>
    </source>
</evidence>
<comment type="caution">
    <text evidence="1">The sequence shown here is derived from an EMBL/GenBank/DDBJ whole genome shotgun (WGS) entry which is preliminary data.</text>
</comment>
<evidence type="ECO:0000313" key="1">
    <source>
        <dbReference type="EMBL" id="KAG9237702.1"/>
    </source>
</evidence>
<organism evidence="1 2">
    <name type="scientific">Amylocarpus encephaloides</name>
    <dbReference type="NCBI Taxonomy" id="45428"/>
    <lineage>
        <taxon>Eukaryota</taxon>
        <taxon>Fungi</taxon>
        <taxon>Dikarya</taxon>
        <taxon>Ascomycota</taxon>
        <taxon>Pezizomycotina</taxon>
        <taxon>Leotiomycetes</taxon>
        <taxon>Helotiales</taxon>
        <taxon>Helotiales incertae sedis</taxon>
        <taxon>Amylocarpus</taxon>
    </lineage>
</organism>
<name>A0A9P8C8T4_9HELO</name>
<dbReference type="Proteomes" id="UP000824998">
    <property type="component" value="Unassembled WGS sequence"/>
</dbReference>
<dbReference type="EMBL" id="MU251381">
    <property type="protein sequence ID" value="KAG9237702.1"/>
    <property type="molecule type" value="Genomic_DNA"/>
</dbReference>
<dbReference type="AlphaFoldDB" id="A0A9P8C8T4"/>
<reference evidence="1" key="1">
    <citation type="journal article" date="2021" name="IMA Fungus">
        <title>Genomic characterization of three marine fungi, including Emericellopsis atlantica sp. nov. with signatures of a generalist lifestyle and marine biomass degradation.</title>
        <authorList>
            <person name="Hagestad O.C."/>
            <person name="Hou L."/>
            <person name="Andersen J.H."/>
            <person name="Hansen E.H."/>
            <person name="Altermark B."/>
            <person name="Li C."/>
            <person name="Kuhnert E."/>
            <person name="Cox R.J."/>
            <person name="Crous P.W."/>
            <person name="Spatafora J.W."/>
            <person name="Lail K."/>
            <person name="Amirebrahimi M."/>
            <person name="Lipzen A."/>
            <person name="Pangilinan J."/>
            <person name="Andreopoulos W."/>
            <person name="Hayes R.D."/>
            <person name="Ng V."/>
            <person name="Grigoriev I.V."/>
            <person name="Jackson S.A."/>
            <person name="Sutton T.D.S."/>
            <person name="Dobson A.D.W."/>
            <person name="Rama T."/>
        </authorList>
    </citation>
    <scope>NUCLEOTIDE SEQUENCE</scope>
    <source>
        <strain evidence="1">TRa018bII</strain>
    </source>
</reference>
<proteinExistence type="predicted"/>
<evidence type="ECO:0008006" key="3">
    <source>
        <dbReference type="Google" id="ProtNLM"/>
    </source>
</evidence>
<sequence>MDTHLPIAMMATSAQPSEEESRPLYSFSPVELASAVVQTSNLSADLSPRQQDTLATLKMKIDALETKYGKEGLFENEDILRTYATIFDDLFFFGSLISPGQNRIIIKSIDKYYAHDIHPRMGESVHIRSRGICEISIWRLNEDGQLGYRNLSAMTLLHEMVHAFLMLYACGPCNKSWDGGGVTGHGQAWLDIMSILPIELVQHGVLDSSVFEFLDLESDLAAELIDSKREIPDETTLEGWGLNRKRLEKEMMEYQVFLAELGERGVILP</sequence>
<accession>A0A9P8C8T4</accession>
<dbReference type="OrthoDB" id="3559480at2759"/>
<gene>
    <name evidence="1" type="ORF">BJ875DRAFT_438128</name>
</gene>